<keyword evidence="3" id="KW-1185">Reference proteome</keyword>
<proteinExistence type="predicted"/>
<reference evidence="3" key="1">
    <citation type="journal article" date="2017" name="Nat. Commun.">
        <title>The asparagus genome sheds light on the origin and evolution of a young Y chromosome.</title>
        <authorList>
            <person name="Harkess A."/>
            <person name="Zhou J."/>
            <person name="Xu C."/>
            <person name="Bowers J.E."/>
            <person name="Van der Hulst R."/>
            <person name="Ayyampalayam S."/>
            <person name="Mercati F."/>
            <person name="Riccardi P."/>
            <person name="McKain M.R."/>
            <person name="Kakrana A."/>
            <person name="Tang H."/>
            <person name="Ray J."/>
            <person name="Groenendijk J."/>
            <person name="Arikit S."/>
            <person name="Mathioni S.M."/>
            <person name="Nakano M."/>
            <person name="Shan H."/>
            <person name="Telgmann-Rauber A."/>
            <person name="Kanno A."/>
            <person name="Yue Z."/>
            <person name="Chen H."/>
            <person name="Li W."/>
            <person name="Chen Y."/>
            <person name="Xu X."/>
            <person name="Zhang Y."/>
            <person name="Luo S."/>
            <person name="Chen H."/>
            <person name="Gao J."/>
            <person name="Mao Z."/>
            <person name="Pires J.C."/>
            <person name="Luo M."/>
            <person name="Kudrna D."/>
            <person name="Wing R.A."/>
            <person name="Meyers B.C."/>
            <person name="Yi K."/>
            <person name="Kong H."/>
            <person name="Lavrijsen P."/>
            <person name="Sunseri F."/>
            <person name="Falavigna A."/>
            <person name="Ye Y."/>
            <person name="Leebens-Mack J.H."/>
            <person name="Chen G."/>
        </authorList>
    </citation>
    <scope>NUCLEOTIDE SEQUENCE [LARGE SCALE GENOMIC DNA]</scope>
    <source>
        <strain evidence="3">cv. DH0086</strain>
    </source>
</reference>
<dbReference type="EMBL" id="CM007390">
    <property type="protein sequence ID" value="ONK55976.1"/>
    <property type="molecule type" value="Genomic_DNA"/>
</dbReference>
<name>A0A5P1E4M5_ASPOF</name>
<dbReference type="OrthoDB" id="365077at2759"/>
<evidence type="ECO:0000313" key="3">
    <source>
        <dbReference type="Proteomes" id="UP000243459"/>
    </source>
</evidence>
<dbReference type="Proteomes" id="UP000243459">
    <property type="component" value="Chromosome 10"/>
</dbReference>
<dbReference type="AlphaFoldDB" id="A0A5P1E4M5"/>
<dbReference type="PANTHER" id="PTHR48411">
    <property type="entry name" value="OS01G0948300 PROTEIN"/>
    <property type="match status" value="1"/>
</dbReference>
<feature type="domain" description="CRAL-TRIO" evidence="1">
    <location>
        <begin position="33"/>
        <end position="127"/>
    </location>
</feature>
<accession>A0A5P1E4M5</accession>
<sequence length="144" mass="15819">MSSDKITSLPLSDQELLFEKLEAITIQGSDKRGRRIVRIIGKFFPARVLSAAGGEQALKGYLEKRIFPAIGGRPFTVVYVHTYVNRSDNFPGVSALRSDLRRRCRRLSADGIQAVFSSFHPGAPGSPFLLANFLEGFLFSAGLS</sequence>
<dbReference type="Gramene" id="ONK55976">
    <property type="protein sequence ID" value="ONK55976"/>
    <property type="gene ID" value="A4U43_C10F2870"/>
</dbReference>
<protein>
    <recommendedName>
        <fullName evidence="1">CRAL-TRIO domain-containing protein</fullName>
    </recommendedName>
</protein>
<organism evidence="2 3">
    <name type="scientific">Asparagus officinalis</name>
    <name type="common">Garden asparagus</name>
    <dbReference type="NCBI Taxonomy" id="4686"/>
    <lineage>
        <taxon>Eukaryota</taxon>
        <taxon>Viridiplantae</taxon>
        <taxon>Streptophyta</taxon>
        <taxon>Embryophyta</taxon>
        <taxon>Tracheophyta</taxon>
        <taxon>Spermatophyta</taxon>
        <taxon>Magnoliopsida</taxon>
        <taxon>Liliopsida</taxon>
        <taxon>Asparagales</taxon>
        <taxon>Asparagaceae</taxon>
        <taxon>Asparagoideae</taxon>
        <taxon>Asparagus</taxon>
    </lineage>
</organism>
<gene>
    <name evidence="2" type="ORF">A4U43_C10F2870</name>
</gene>
<dbReference type="InterPro" id="IPR001251">
    <property type="entry name" value="CRAL-TRIO_dom"/>
</dbReference>
<dbReference type="PANTHER" id="PTHR48411:SF1">
    <property type="entry name" value="OS01G0948300 PROTEIN"/>
    <property type="match status" value="1"/>
</dbReference>
<evidence type="ECO:0000313" key="2">
    <source>
        <dbReference type="EMBL" id="ONK55976.1"/>
    </source>
</evidence>
<dbReference type="Pfam" id="PF13716">
    <property type="entry name" value="CRAL_TRIO_2"/>
    <property type="match status" value="1"/>
</dbReference>
<evidence type="ECO:0000259" key="1">
    <source>
        <dbReference type="Pfam" id="PF13716"/>
    </source>
</evidence>